<accession>A0A9P6FY22</accession>
<gene>
    <name evidence="1" type="ORF">BGW38_009020</name>
</gene>
<proteinExistence type="predicted"/>
<sequence length="324" mass="36850">MQDWSAEDLDTVLNIRSMNAYLDTHSRSSAREASLNSVHDQNLYRARQRYLFGLRDDIASTPQVEISLNRGLVHRILTDAAYSDRLETMGLHAYNAYECVLSFLFRPSLPIQELLHQYRAVFRKRGITTVGIYLGTTSERHSDQQSPKDAWDTRSTWPVGLSAIERTLTCAGNMTTAIRTRTRQYDQRFLYVVFTDSDVTKKRLQDLYGARMDLIFPPSRLAGSTYHGPMHRLEQTEDEALTLFESHLLSETDYQIITPSAFSKLALFRRGTSGRKTAVLMPNLENIEGTRGNERDPPLSIPDCSRLEGAFVTWEVLASFGNLG</sequence>
<evidence type="ECO:0000313" key="2">
    <source>
        <dbReference type="Proteomes" id="UP000780801"/>
    </source>
</evidence>
<dbReference type="Proteomes" id="UP000780801">
    <property type="component" value="Unassembled WGS sequence"/>
</dbReference>
<comment type="caution">
    <text evidence="1">The sequence shown here is derived from an EMBL/GenBank/DDBJ whole genome shotgun (WGS) entry which is preliminary data.</text>
</comment>
<keyword evidence="2" id="KW-1185">Reference proteome</keyword>
<dbReference type="EMBL" id="JAABOA010000645">
    <property type="protein sequence ID" value="KAF9583619.1"/>
    <property type="molecule type" value="Genomic_DNA"/>
</dbReference>
<reference evidence="1" key="1">
    <citation type="journal article" date="2020" name="Fungal Divers.">
        <title>Resolving the Mortierellaceae phylogeny through synthesis of multi-gene phylogenetics and phylogenomics.</title>
        <authorList>
            <person name="Vandepol N."/>
            <person name="Liber J."/>
            <person name="Desiro A."/>
            <person name="Na H."/>
            <person name="Kennedy M."/>
            <person name="Barry K."/>
            <person name="Grigoriev I.V."/>
            <person name="Miller A.N."/>
            <person name="O'Donnell K."/>
            <person name="Stajich J.E."/>
            <person name="Bonito G."/>
        </authorList>
    </citation>
    <scope>NUCLEOTIDE SEQUENCE</scope>
    <source>
        <strain evidence="1">KOD1015</strain>
    </source>
</reference>
<dbReference type="AlphaFoldDB" id="A0A9P6FY22"/>
<evidence type="ECO:0000313" key="1">
    <source>
        <dbReference type="EMBL" id="KAF9583619.1"/>
    </source>
</evidence>
<organism evidence="1 2">
    <name type="scientific">Lunasporangiospora selenospora</name>
    <dbReference type="NCBI Taxonomy" id="979761"/>
    <lineage>
        <taxon>Eukaryota</taxon>
        <taxon>Fungi</taxon>
        <taxon>Fungi incertae sedis</taxon>
        <taxon>Mucoromycota</taxon>
        <taxon>Mortierellomycotina</taxon>
        <taxon>Mortierellomycetes</taxon>
        <taxon>Mortierellales</taxon>
        <taxon>Mortierellaceae</taxon>
        <taxon>Lunasporangiospora</taxon>
    </lineage>
</organism>
<dbReference type="OrthoDB" id="428346at2759"/>
<name>A0A9P6FY22_9FUNG</name>
<protein>
    <submittedName>
        <fullName evidence="1">Uncharacterized protein</fullName>
    </submittedName>
</protein>